<dbReference type="Proteomes" id="UP000246018">
    <property type="component" value="Unassembled WGS sequence"/>
</dbReference>
<reference evidence="7 8" key="1">
    <citation type="submission" date="2018-04" db="EMBL/GenBank/DDBJ databases">
        <title>Genome of Nocardioides gansuensis WSJ-1.</title>
        <authorList>
            <person name="Wu S."/>
            <person name="Wang G."/>
        </authorList>
    </citation>
    <scope>NUCLEOTIDE SEQUENCE [LARGE SCALE GENOMIC DNA]</scope>
    <source>
        <strain evidence="7 8">WSJ-1</strain>
    </source>
</reference>
<dbReference type="Pfam" id="PF00440">
    <property type="entry name" value="TetR_N"/>
    <property type="match status" value="1"/>
</dbReference>
<evidence type="ECO:0000313" key="7">
    <source>
        <dbReference type="EMBL" id="PVG81921.1"/>
    </source>
</evidence>
<dbReference type="InterPro" id="IPR001647">
    <property type="entry name" value="HTH_TetR"/>
</dbReference>
<dbReference type="RefSeq" id="WP_116572989.1">
    <property type="nucleotide sequence ID" value="NZ_QDGZ01000006.1"/>
</dbReference>
<keyword evidence="2" id="KW-0805">Transcription regulation</keyword>
<gene>
    <name evidence="7" type="ORF">DDE18_14525</name>
</gene>
<feature type="DNA-binding region" description="H-T-H motif" evidence="5">
    <location>
        <begin position="44"/>
        <end position="63"/>
    </location>
</feature>
<dbReference type="PANTHER" id="PTHR47506:SF6">
    <property type="entry name" value="HTH-TYPE TRANSCRIPTIONAL REPRESSOR NEMR"/>
    <property type="match status" value="1"/>
</dbReference>
<dbReference type="Gene3D" id="1.10.357.10">
    <property type="entry name" value="Tetracycline Repressor, domain 2"/>
    <property type="match status" value="1"/>
</dbReference>
<organism evidence="7 8">
    <name type="scientific">Nocardioides gansuensis</name>
    <dbReference type="NCBI Taxonomy" id="2138300"/>
    <lineage>
        <taxon>Bacteria</taxon>
        <taxon>Bacillati</taxon>
        <taxon>Actinomycetota</taxon>
        <taxon>Actinomycetes</taxon>
        <taxon>Propionibacteriales</taxon>
        <taxon>Nocardioidaceae</taxon>
        <taxon>Nocardioides</taxon>
    </lineage>
</organism>
<dbReference type="PANTHER" id="PTHR47506">
    <property type="entry name" value="TRANSCRIPTIONAL REGULATORY PROTEIN"/>
    <property type="match status" value="1"/>
</dbReference>
<dbReference type="GO" id="GO:0003677">
    <property type="term" value="F:DNA binding"/>
    <property type="evidence" value="ECO:0007669"/>
    <property type="project" value="UniProtKB-UniRule"/>
</dbReference>
<keyword evidence="8" id="KW-1185">Reference proteome</keyword>
<evidence type="ECO:0000256" key="4">
    <source>
        <dbReference type="ARBA" id="ARBA00023163"/>
    </source>
</evidence>
<dbReference type="EMBL" id="QDGZ01000006">
    <property type="protein sequence ID" value="PVG81921.1"/>
    <property type="molecule type" value="Genomic_DNA"/>
</dbReference>
<dbReference type="Pfam" id="PF13977">
    <property type="entry name" value="TetR_C_6"/>
    <property type="match status" value="1"/>
</dbReference>
<dbReference type="PROSITE" id="PS50977">
    <property type="entry name" value="HTH_TETR_2"/>
    <property type="match status" value="1"/>
</dbReference>
<dbReference type="OrthoDB" id="3288227at2"/>
<evidence type="ECO:0000256" key="2">
    <source>
        <dbReference type="ARBA" id="ARBA00023015"/>
    </source>
</evidence>
<dbReference type="InterPro" id="IPR009057">
    <property type="entry name" value="Homeodomain-like_sf"/>
</dbReference>
<keyword evidence="3 5" id="KW-0238">DNA-binding</keyword>
<sequence length="220" mass="24255">MAAPPHPAAGPVTAIRTTRRHLKRDAIARAAIEPLSKRGLRNVTLTDLGAELGMSGAHLLYYFESKTDLFMAALRMVERDLRDQALEAFEALPSARDRWDHLIETGAPAGLNDSGLLMWLEAWSEAVHDPGMRALISELEQQWQALLVDTLRYAVARGELPDSMDVDSTAEGVSALLDGLTIRVIVGYRSLDHAAAMRLVGQFTSPLLPWREPHDPEGEQ</sequence>
<keyword evidence="4" id="KW-0804">Transcription</keyword>
<keyword evidence="1" id="KW-0678">Repressor</keyword>
<dbReference type="SUPFAM" id="SSF48498">
    <property type="entry name" value="Tetracyclin repressor-like, C-terminal domain"/>
    <property type="match status" value="1"/>
</dbReference>
<evidence type="ECO:0000256" key="1">
    <source>
        <dbReference type="ARBA" id="ARBA00022491"/>
    </source>
</evidence>
<evidence type="ECO:0000256" key="5">
    <source>
        <dbReference type="PROSITE-ProRule" id="PRU00335"/>
    </source>
</evidence>
<protein>
    <recommendedName>
        <fullName evidence="6">HTH tetR-type domain-containing protein</fullName>
    </recommendedName>
</protein>
<comment type="caution">
    <text evidence="7">The sequence shown here is derived from an EMBL/GenBank/DDBJ whole genome shotgun (WGS) entry which is preliminary data.</text>
</comment>
<accession>A0A2T8F871</accession>
<evidence type="ECO:0000256" key="3">
    <source>
        <dbReference type="ARBA" id="ARBA00023125"/>
    </source>
</evidence>
<dbReference type="AlphaFoldDB" id="A0A2T8F871"/>
<evidence type="ECO:0000313" key="8">
    <source>
        <dbReference type="Proteomes" id="UP000246018"/>
    </source>
</evidence>
<evidence type="ECO:0000259" key="6">
    <source>
        <dbReference type="PROSITE" id="PS50977"/>
    </source>
</evidence>
<dbReference type="SUPFAM" id="SSF46689">
    <property type="entry name" value="Homeodomain-like"/>
    <property type="match status" value="1"/>
</dbReference>
<proteinExistence type="predicted"/>
<name>A0A2T8F871_9ACTN</name>
<dbReference type="InterPro" id="IPR039538">
    <property type="entry name" value="BetI_C"/>
</dbReference>
<feature type="domain" description="HTH tetR-type" evidence="6">
    <location>
        <begin position="21"/>
        <end position="81"/>
    </location>
</feature>
<dbReference type="InterPro" id="IPR036271">
    <property type="entry name" value="Tet_transcr_reg_TetR-rel_C_sf"/>
</dbReference>